<feature type="transmembrane region" description="Helical" evidence="5">
    <location>
        <begin position="78"/>
        <end position="97"/>
    </location>
</feature>
<accession>A0A840AYL8</accession>
<comment type="subcellular location">
    <subcellularLocation>
        <location evidence="1">Membrane</location>
        <topology evidence="1">Multi-pass membrane protein</topology>
    </subcellularLocation>
</comment>
<keyword evidence="4 5" id="KW-0472">Membrane</keyword>
<feature type="transmembrane region" description="Helical" evidence="5">
    <location>
        <begin position="422"/>
        <end position="439"/>
    </location>
</feature>
<dbReference type="PANTHER" id="PTHR37422">
    <property type="entry name" value="TEICHURONIC ACID BIOSYNTHESIS PROTEIN TUAE"/>
    <property type="match status" value="1"/>
</dbReference>
<feature type="transmembrane region" description="Helical" evidence="5">
    <location>
        <begin position="109"/>
        <end position="126"/>
    </location>
</feature>
<feature type="transmembrane region" description="Helical" evidence="5">
    <location>
        <begin position="195"/>
        <end position="215"/>
    </location>
</feature>
<dbReference type="InterPro" id="IPR007016">
    <property type="entry name" value="O-antigen_ligase-rel_domated"/>
</dbReference>
<name>A0A840AYL8_9HYPH</name>
<feature type="transmembrane region" description="Helical" evidence="5">
    <location>
        <begin position="163"/>
        <end position="183"/>
    </location>
</feature>
<keyword evidence="8" id="KW-1185">Reference proteome</keyword>
<dbReference type="AlphaFoldDB" id="A0A840AYL8"/>
<evidence type="ECO:0000313" key="7">
    <source>
        <dbReference type="EMBL" id="MBB3933881.1"/>
    </source>
</evidence>
<evidence type="ECO:0000256" key="4">
    <source>
        <dbReference type="ARBA" id="ARBA00023136"/>
    </source>
</evidence>
<evidence type="ECO:0000256" key="2">
    <source>
        <dbReference type="ARBA" id="ARBA00022692"/>
    </source>
</evidence>
<feature type="transmembrane region" description="Helical" evidence="5">
    <location>
        <begin position="261"/>
        <end position="283"/>
    </location>
</feature>
<comment type="caution">
    <text evidence="7">The sequence shown here is derived from an EMBL/GenBank/DDBJ whole genome shotgun (WGS) entry which is preliminary data.</text>
</comment>
<dbReference type="RefSeq" id="WP_183401538.1">
    <property type="nucleotide sequence ID" value="NZ_JACIDS010000011.1"/>
</dbReference>
<sequence>MPTGTRTKETTAATSLLVVLYLALGPTWRALPGVPLGFPPALFIDAFTIFYLAICAMRISNIRRPNPSQEARASQERLLIFLAVAFFIIQFLMILRGPGSITIVAKTRLATSFMTSFALLSMIFYIQNAKNGLERAVSLFLISLPIYLAINIALWALRLDAGSSLSGAIIYNVNTTLQLFGIYQARLSVLPSITSPNSIGAIAGISIVASIHYLQSHRRSLFAWALLGCGLYASIMSETRLSILATLICVALYLTSSRKTLYFVSTTLLLGGAFVSIFMPAIVSLLDSIGIGDIAVRDSSLGVATGRQFIWIAATQNIVSPDLILGYGYFGQVTSGLVNDFLFVFGEQNLTPSLHNTYLQYIYDSGYIGFILYVSLFFVTLRILKTADIISDQLIRSIFACLLFILIMSFGEVVGTVYHPEIFYFLGGVLGLSVVLAKFRMKQAPSPVRERPVSARHEMRLPPLGHRS</sequence>
<evidence type="ECO:0000259" key="6">
    <source>
        <dbReference type="Pfam" id="PF04932"/>
    </source>
</evidence>
<feature type="transmembrane region" description="Helical" evidence="5">
    <location>
        <begin position="12"/>
        <end position="31"/>
    </location>
</feature>
<dbReference type="Proteomes" id="UP000553963">
    <property type="component" value="Unassembled WGS sequence"/>
</dbReference>
<dbReference type="Pfam" id="PF04932">
    <property type="entry name" value="Wzy_C"/>
    <property type="match status" value="1"/>
</dbReference>
<proteinExistence type="predicted"/>
<evidence type="ECO:0000256" key="3">
    <source>
        <dbReference type="ARBA" id="ARBA00022989"/>
    </source>
</evidence>
<evidence type="ECO:0000313" key="8">
    <source>
        <dbReference type="Proteomes" id="UP000553963"/>
    </source>
</evidence>
<keyword evidence="3 5" id="KW-1133">Transmembrane helix</keyword>
<evidence type="ECO:0000256" key="5">
    <source>
        <dbReference type="SAM" id="Phobius"/>
    </source>
</evidence>
<protein>
    <recommendedName>
        <fullName evidence="6">O-antigen ligase-related domain-containing protein</fullName>
    </recommendedName>
</protein>
<feature type="transmembrane region" description="Helical" evidence="5">
    <location>
        <begin position="138"/>
        <end position="157"/>
    </location>
</feature>
<evidence type="ECO:0000256" key="1">
    <source>
        <dbReference type="ARBA" id="ARBA00004141"/>
    </source>
</evidence>
<keyword evidence="2 5" id="KW-0812">Transmembrane</keyword>
<reference evidence="7 8" key="1">
    <citation type="submission" date="2020-08" db="EMBL/GenBank/DDBJ databases">
        <title>Genomic Encyclopedia of Type Strains, Phase IV (KMG-IV): sequencing the most valuable type-strain genomes for metagenomic binning, comparative biology and taxonomic classification.</title>
        <authorList>
            <person name="Goeker M."/>
        </authorList>
    </citation>
    <scope>NUCLEOTIDE SEQUENCE [LARGE SCALE GENOMIC DNA]</scope>
    <source>
        <strain evidence="7 8">DSM 25966</strain>
    </source>
</reference>
<dbReference type="InterPro" id="IPR051533">
    <property type="entry name" value="WaaL-like"/>
</dbReference>
<feature type="transmembrane region" description="Helical" evidence="5">
    <location>
        <begin position="37"/>
        <end position="57"/>
    </location>
</feature>
<gene>
    <name evidence="7" type="ORF">GGR25_004961</name>
</gene>
<feature type="transmembrane region" description="Helical" evidence="5">
    <location>
        <begin position="221"/>
        <end position="254"/>
    </location>
</feature>
<dbReference type="PANTHER" id="PTHR37422:SF13">
    <property type="entry name" value="LIPOPOLYSACCHARIDE BIOSYNTHESIS PROTEIN PA4999-RELATED"/>
    <property type="match status" value="1"/>
</dbReference>
<feature type="transmembrane region" description="Helical" evidence="5">
    <location>
        <begin position="393"/>
        <end position="410"/>
    </location>
</feature>
<feature type="domain" description="O-antigen ligase-related" evidence="6">
    <location>
        <begin position="227"/>
        <end position="374"/>
    </location>
</feature>
<dbReference type="GO" id="GO:0016020">
    <property type="term" value="C:membrane"/>
    <property type="evidence" value="ECO:0007669"/>
    <property type="project" value="UniProtKB-SubCell"/>
</dbReference>
<feature type="transmembrane region" description="Helical" evidence="5">
    <location>
        <begin position="361"/>
        <end position="381"/>
    </location>
</feature>
<organism evidence="7 8">
    <name type="scientific">Kaistia hirudinis</name>
    <dbReference type="NCBI Taxonomy" id="1293440"/>
    <lineage>
        <taxon>Bacteria</taxon>
        <taxon>Pseudomonadati</taxon>
        <taxon>Pseudomonadota</taxon>
        <taxon>Alphaproteobacteria</taxon>
        <taxon>Hyphomicrobiales</taxon>
        <taxon>Kaistiaceae</taxon>
        <taxon>Kaistia</taxon>
    </lineage>
</organism>
<dbReference type="EMBL" id="JACIDS010000011">
    <property type="protein sequence ID" value="MBB3933881.1"/>
    <property type="molecule type" value="Genomic_DNA"/>
</dbReference>